<dbReference type="RefSeq" id="WP_108604734.1">
    <property type="nucleotide sequence ID" value="NZ_CP026604.1"/>
</dbReference>
<evidence type="ECO:0000256" key="3">
    <source>
        <dbReference type="ARBA" id="ARBA00021563"/>
    </source>
</evidence>
<reference evidence="12 13" key="1">
    <citation type="submission" date="2018-01" db="EMBL/GenBank/DDBJ databases">
        <title>Genome sequence of a Cantenovulum-like bacteria.</title>
        <authorList>
            <person name="Tan W.R."/>
            <person name="Lau N.-S."/>
            <person name="Go F."/>
            <person name="Amirul A.-A.A."/>
        </authorList>
    </citation>
    <scope>NUCLEOTIDE SEQUENCE [LARGE SCALE GENOMIC DNA]</scope>
    <source>
        <strain evidence="12 13">CCB-QB4</strain>
    </source>
</reference>
<dbReference type="AlphaFoldDB" id="A0A2S0VWY2"/>
<evidence type="ECO:0000256" key="4">
    <source>
        <dbReference type="ARBA" id="ARBA00022448"/>
    </source>
</evidence>
<evidence type="ECO:0000256" key="11">
    <source>
        <dbReference type="SAM" id="Phobius"/>
    </source>
</evidence>
<evidence type="ECO:0000256" key="9">
    <source>
        <dbReference type="ARBA" id="ARBA00023136"/>
    </source>
</evidence>
<evidence type="ECO:0000313" key="13">
    <source>
        <dbReference type="Proteomes" id="UP000244441"/>
    </source>
</evidence>
<dbReference type="Pfam" id="PF01203">
    <property type="entry name" value="T2SSN"/>
    <property type="match status" value="1"/>
</dbReference>
<name>A0A2S0VWY2_9ALTE</name>
<keyword evidence="13" id="KW-1185">Reference proteome</keyword>
<dbReference type="Proteomes" id="UP000244441">
    <property type="component" value="Chromosome"/>
</dbReference>
<organism evidence="12 13">
    <name type="scientific">Saccharobesus litoralis</name>
    <dbReference type="NCBI Taxonomy" id="2172099"/>
    <lineage>
        <taxon>Bacteria</taxon>
        <taxon>Pseudomonadati</taxon>
        <taxon>Pseudomonadota</taxon>
        <taxon>Gammaproteobacteria</taxon>
        <taxon>Alteromonadales</taxon>
        <taxon>Alteromonadaceae</taxon>
        <taxon>Saccharobesus</taxon>
    </lineage>
</organism>
<evidence type="ECO:0000256" key="1">
    <source>
        <dbReference type="ARBA" id="ARBA00004533"/>
    </source>
</evidence>
<comment type="subcellular location">
    <subcellularLocation>
        <location evidence="1">Cell inner membrane</location>
    </subcellularLocation>
</comment>
<keyword evidence="11" id="KW-1133">Transmembrane helix</keyword>
<dbReference type="InterPro" id="IPR000645">
    <property type="entry name" value="T2SS_GspN_CS"/>
</dbReference>
<evidence type="ECO:0000256" key="2">
    <source>
        <dbReference type="ARBA" id="ARBA00007208"/>
    </source>
</evidence>
<evidence type="ECO:0000256" key="5">
    <source>
        <dbReference type="ARBA" id="ARBA00022475"/>
    </source>
</evidence>
<gene>
    <name evidence="12" type="ORF">C2869_20790</name>
</gene>
<dbReference type="PROSITE" id="PS01142">
    <property type="entry name" value="T2SP_N"/>
    <property type="match status" value="1"/>
</dbReference>
<accession>A0A2S0VWY2</accession>
<dbReference type="GO" id="GO:0015627">
    <property type="term" value="C:type II protein secretion system complex"/>
    <property type="evidence" value="ECO:0007669"/>
    <property type="project" value="InterPro"/>
</dbReference>
<evidence type="ECO:0000256" key="8">
    <source>
        <dbReference type="ARBA" id="ARBA00022927"/>
    </source>
</evidence>
<comment type="similarity">
    <text evidence="2">Belongs to the GSP N family.</text>
</comment>
<dbReference type="KEGG" id="cate:C2869_20790"/>
<dbReference type="GO" id="GO:0005886">
    <property type="term" value="C:plasma membrane"/>
    <property type="evidence" value="ECO:0007669"/>
    <property type="project" value="UniProtKB-SubCell"/>
</dbReference>
<sequence length="255" mass="27194">MKSWIKIGVGCFFLYIAFLIATIPANFVISKVKLPANVALGNVSGTLWQGKLDTLTVDGILLKNVGWSIALPKLLSGEVGADFKFGSSRKILEPFGQGYAYFAGAQNIGLANTQLSIPADIAMPKLKQIRGNMVESLQGIVKADIQAASIGKPYCTELAGKVNWQQSALGVMGGQFSLGDLNVDLACDKGNLLASVKGDDKTLLLDLKAELKDKNQTKVDGFVKAGPSADAMLMNAMTFLGKADSQGRYKIKFGR</sequence>
<evidence type="ECO:0000256" key="10">
    <source>
        <dbReference type="ARBA" id="ARBA00030772"/>
    </source>
</evidence>
<protein>
    <recommendedName>
        <fullName evidence="3">Type II secretion system protein N</fullName>
    </recommendedName>
    <alternativeName>
        <fullName evidence="10">General secretion pathway protein N</fullName>
    </alternativeName>
</protein>
<evidence type="ECO:0000256" key="6">
    <source>
        <dbReference type="ARBA" id="ARBA00022519"/>
    </source>
</evidence>
<evidence type="ECO:0000256" key="7">
    <source>
        <dbReference type="ARBA" id="ARBA00022692"/>
    </source>
</evidence>
<keyword evidence="6" id="KW-0997">Cell inner membrane</keyword>
<proteinExistence type="inferred from homology"/>
<feature type="transmembrane region" description="Helical" evidence="11">
    <location>
        <begin position="7"/>
        <end position="29"/>
    </location>
</feature>
<keyword evidence="4" id="KW-0813">Transport</keyword>
<keyword evidence="7 11" id="KW-0812">Transmembrane</keyword>
<keyword evidence="5" id="KW-1003">Cell membrane</keyword>
<dbReference type="EMBL" id="CP026604">
    <property type="protein sequence ID" value="AWB68682.1"/>
    <property type="molecule type" value="Genomic_DNA"/>
</dbReference>
<keyword evidence="8" id="KW-0653">Protein transport</keyword>
<keyword evidence="9 11" id="KW-0472">Membrane</keyword>
<evidence type="ECO:0000313" key="12">
    <source>
        <dbReference type="EMBL" id="AWB68682.1"/>
    </source>
</evidence>
<dbReference type="InterPro" id="IPR022792">
    <property type="entry name" value="T2SS_protein-GspN"/>
</dbReference>
<dbReference type="GO" id="GO:0015628">
    <property type="term" value="P:protein secretion by the type II secretion system"/>
    <property type="evidence" value="ECO:0007669"/>
    <property type="project" value="InterPro"/>
</dbReference>
<dbReference type="OrthoDB" id="6118198at2"/>